<keyword evidence="1" id="KW-0472">Membrane</keyword>
<keyword evidence="3" id="KW-1185">Reference proteome</keyword>
<accession>A0A3S5AZL8</accession>
<dbReference type="EMBL" id="CAAALY010270151">
    <property type="protein sequence ID" value="VEL41615.1"/>
    <property type="molecule type" value="Genomic_DNA"/>
</dbReference>
<evidence type="ECO:0000256" key="1">
    <source>
        <dbReference type="SAM" id="Phobius"/>
    </source>
</evidence>
<name>A0A3S5AZL8_9PLAT</name>
<keyword evidence="1" id="KW-0812">Transmembrane</keyword>
<reference evidence="2" key="1">
    <citation type="submission" date="2018-11" db="EMBL/GenBank/DDBJ databases">
        <authorList>
            <consortium name="Pathogen Informatics"/>
        </authorList>
    </citation>
    <scope>NUCLEOTIDE SEQUENCE</scope>
</reference>
<gene>
    <name evidence="2" type="ORF">PXEA_LOCUS35055</name>
</gene>
<keyword evidence="1" id="KW-1133">Transmembrane helix</keyword>
<protein>
    <submittedName>
        <fullName evidence="2">Uncharacterized protein</fullName>
    </submittedName>
</protein>
<evidence type="ECO:0000313" key="3">
    <source>
        <dbReference type="Proteomes" id="UP000784294"/>
    </source>
</evidence>
<comment type="caution">
    <text evidence="2">The sequence shown here is derived from an EMBL/GenBank/DDBJ whole genome shotgun (WGS) entry which is preliminary data.</text>
</comment>
<dbReference type="AlphaFoldDB" id="A0A3S5AZL8"/>
<feature type="transmembrane region" description="Helical" evidence="1">
    <location>
        <begin position="75"/>
        <end position="100"/>
    </location>
</feature>
<proteinExistence type="predicted"/>
<feature type="transmembrane region" description="Helical" evidence="1">
    <location>
        <begin position="6"/>
        <end position="22"/>
    </location>
</feature>
<sequence length="177" mass="19262">MVTLSVFSIACCHLSIACVFLYNKSLAYPRWLRTRTSLRSLLCAGIHLRLIGHSSSISSRFYFTWLPNLYDQLSRLGLCFASIALALLSLTGFSPALITLDHDFQRIEAGAAADSFLTTLVGWLPAGARMIASILLGVASLAYALPVLIRLPGKVNESSISDNNALNTGKNWQVKVS</sequence>
<feature type="transmembrane region" description="Helical" evidence="1">
    <location>
        <begin position="130"/>
        <end position="149"/>
    </location>
</feature>
<dbReference type="Proteomes" id="UP000784294">
    <property type="component" value="Unassembled WGS sequence"/>
</dbReference>
<evidence type="ECO:0000313" key="2">
    <source>
        <dbReference type="EMBL" id="VEL41615.1"/>
    </source>
</evidence>
<organism evidence="2 3">
    <name type="scientific">Protopolystoma xenopodis</name>
    <dbReference type="NCBI Taxonomy" id="117903"/>
    <lineage>
        <taxon>Eukaryota</taxon>
        <taxon>Metazoa</taxon>
        <taxon>Spiralia</taxon>
        <taxon>Lophotrochozoa</taxon>
        <taxon>Platyhelminthes</taxon>
        <taxon>Monogenea</taxon>
        <taxon>Polyopisthocotylea</taxon>
        <taxon>Polystomatidea</taxon>
        <taxon>Polystomatidae</taxon>
        <taxon>Protopolystoma</taxon>
    </lineage>
</organism>